<dbReference type="EMBL" id="JBHTKK010000015">
    <property type="protein sequence ID" value="MFD1066847.1"/>
    <property type="molecule type" value="Genomic_DNA"/>
</dbReference>
<name>A0ABW3NGK6_9BACI</name>
<evidence type="ECO:0000256" key="2">
    <source>
        <dbReference type="ARBA" id="ARBA00022857"/>
    </source>
</evidence>
<dbReference type="Gene3D" id="3.40.430.10">
    <property type="entry name" value="Dihydrofolate Reductase, subunit A"/>
    <property type="match status" value="1"/>
</dbReference>
<comment type="caution">
    <text evidence="5">The sequence shown here is derived from an EMBL/GenBank/DDBJ whole genome shotgun (WGS) entry which is preliminary data.</text>
</comment>
<dbReference type="PANTHER" id="PTHR38011:SF7">
    <property type="entry name" value="2,5-DIAMINO-6-RIBOSYLAMINO-4(3H)-PYRIMIDINONE 5'-PHOSPHATE REDUCTASE"/>
    <property type="match status" value="1"/>
</dbReference>
<keyword evidence="2" id="KW-0521">NADP</keyword>
<dbReference type="InterPro" id="IPR002734">
    <property type="entry name" value="RibDG_C"/>
</dbReference>
<dbReference type="PANTHER" id="PTHR38011">
    <property type="entry name" value="DIHYDROFOLATE REDUCTASE FAMILY PROTEIN (AFU_ORTHOLOGUE AFUA_8G06820)"/>
    <property type="match status" value="1"/>
</dbReference>
<evidence type="ECO:0000259" key="4">
    <source>
        <dbReference type="Pfam" id="PF01872"/>
    </source>
</evidence>
<evidence type="ECO:0000313" key="6">
    <source>
        <dbReference type="Proteomes" id="UP001597041"/>
    </source>
</evidence>
<evidence type="ECO:0000256" key="3">
    <source>
        <dbReference type="ARBA" id="ARBA00023002"/>
    </source>
</evidence>
<dbReference type="SUPFAM" id="SSF53597">
    <property type="entry name" value="Dihydrofolate reductase-like"/>
    <property type="match status" value="1"/>
</dbReference>
<evidence type="ECO:0000256" key="1">
    <source>
        <dbReference type="ARBA" id="ARBA00005104"/>
    </source>
</evidence>
<dbReference type="RefSeq" id="WP_379592555.1">
    <property type="nucleotide sequence ID" value="NZ_JBHTKK010000015.1"/>
</dbReference>
<evidence type="ECO:0000313" key="5">
    <source>
        <dbReference type="EMBL" id="MFD1066847.1"/>
    </source>
</evidence>
<gene>
    <name evidence="5" type="ORF">ACFQ19_12495</name>
</gene>
<comment type="pathway">
    <text evidence="1">Cofactor biosynthesis; riboflavin biosynthesis.</text>
</comment>
<organism evidence="5 6">
    <name type="scientific">Oceanobacillus locisalsi</name>
    <dbReference type="NCBI Taxonomy" id="546107"/>
    <lineage>
        <taxon>Bacteria</taxon>
        <taxon>Bacillati</taxon>
        <taxon>Bacillota</taxon>
        <taxon>Bacilli</taxon>
        <taxon>Bacillales</taxon>
        <taxon>Bacillaceae</taxon>
        <taxon>Oceanobacillus</taxon>
    </lineage>
</organism>
<sequence length="241" mass="26828">MNRPYIFCHMEVSVDGKIIGKFMGTPEGKKSGKLFYNLAFGENPHYHHQGWLSGRTTTDDNFTKYKEPELDKDAAPVPAGDFVVETELDKYYVSVDPSGKLGWTSNELKYQDTIAHVLEVLTEKASNEYKAMLRKLNIPYIIAGKDSLDYNAVVQKLKEKFHIDTLMLGGGGVLNWSFIQTGLCDEVSIVISPSADGSADSPSLFETKEGLSDDTPVSFSLKDVEAKEDGCVWLSYLVNHK</sequence>
<reference evidence="6" key="1">
    <citation type="journal article" date="2019" name="Int. J. Syst. Evol. Microbiol.">
        <title>The Global Catalogue of Microorganisms (GCM) 10K type strain sequencing project: providing services to taxonomists for standard genome sequencing and annotation.</title>
        <authorList>
            <consortium name="The Broad Institute Genomics Platform"/>
            <consortium name="The Broad Institute Genome Sequencing Center for Infectious Disease"/>
            <person name="Wu L."/>
            <person name="Ma J."/>
        </authorList>
    </citation>
    <scope>NUCLEOTIDE SEQUENCE [LARGE SCALE GENOMIC DNA]</scope>
    <source>
        <strain evidence="6">CCUG 56608</strain>
    </source>
</reference>
<dbReference type="InterPro" id="IPR024072">
    <property type="entry name" value="DHFR-like_dom_sf"/>
</dbReference>
<protein>
    <submittedName>
        <fullName evidence="5">Dihydrofolate reductase family protein</fullName>
    </submittedName>
</protein>
<keyword evidence="3" id="KW-0560">Oxidoreductase</keyword>
<proteinExistence type="predicted"/>
<keyword evidence="6" id="KW-1185">Reference proteome</keyword>
<dbReference type="Pfam" id="PF01872">
    <property type="entry name" value="RibD_C"/>
    <property type="match status" value="1"/>
</dbReference>
<feature type="domain" description="Bacterial bifunctional deaminase-reductase C-terminal" evidence="4">
    <location>
        <begin position="4"/>
        <end position="231"/>
    </location>
</feature>
<accession>A0ABW3NGK6</accession>
<dbReference type="InterPro" id="IPR050765">
    <property type="entry name" value="Riboflavin_Biosynth_HTPR"/>
</dbReference>
<dbReference type="Proteomes" id="UP001597041">
    <property type="component" value="Unassembled WGS sequence"/>
</dbReference>